<dbReference type="GO" id="GO:0030313">
    <property type="term" value="C:cell envelope"/>
    <property type="evidence" value="ECO:0007669"/>
    <property type="project" value="UniProtKB-SubCell"/>
</dbReference>
<dbReference type="InterPro" id="IPR008929">
    <property type="entry name" value="Chondroitin_lyas"/>
</dbReference>
<evidence type="ECO:0000313" key="4">
    <source>
        <dbReference type="Proteomes" id="UP000037178"/>
    </source>
</evidence>
<dbReference type="PATRIC" id="fig|1675527.3.peg.358"/>
<proteinExistence type="predicted"/>
<name>A0A0J9H3E7_9RHOB</name>
<dbReference type="Gene3D" id="2.70.98.70">
    <property type="match status" value="1"/>
</dbReference>
<dbReference type="GO" id="GO:0016829">
    <property type="term" value="F:lyase activity"/>
    <property type="evidence" value="ECO:0007669"/>
    <property type="project" value="InterPro"/>
</dbReference>
<evidence type="ECO:0000259" key="2">
    <source>
        <dbReference type="Pfam" id="PF07940"/>
    </source>
</evidence>
<organism evidence="3 4">
    <name type="scientific">Candidatus Rhodobacter oscarellae</name>
    <dbReference type="NCBI Taxonomy" id="1675527"/>
    <lineage>
        <taxon>Bacteria</taxon>
        <taxon>Pseudomonadati</taxon>
        <taxon>Pseudomonadota</taxon>
        <taxon>Alphaproteobacteria</taxon>
        <taxon>Rhodobacterales</taxon>
        <taxon>Rhodobacter group</taxon>
        <taxon>Rhodobacter</taxon>
    </lineage>
</organism>
<dbReference type="Proteomes" id="UP000037178">
    <property type="component" value="Unassembled WGS sequence"/>
</dbReference>
<sequence length="582" mass="62980">MYQSDWTPGAVTRLLNRWHARRAAFARAAAGFVSQPEPRTIGRVSRGRQLCAGNFMFAGHMIEAPGKSIWDLDPPDQAFLEELHGFTWLDDLAATGDAKARMNAQAWTEEWIARYGHGRGPGWMPDSAGRRLIRWINHAIFLLNAQDRQDAEAYYRSLGQQTIFLSRRWSATPSGVPRFEALTGLIYAGLALIGMEQHVAPATAALSKECEHQIDALGGISSRNPEALLEVFTLLNWATSALSEAGQIPPKSILSAIERIAPTLRALRHSDGSLARFHGGGKGLEGRLDHALAASGVRTPPGQGLAMGFSRLSAGRTSVIVDVAAPAHGAGEVNAHASTLAIEVTSGRRPLLVSCGSGAPFGAKWSRVGRATGSHSVLDIKGLSSSRFGERTWRNGGTRNVLTDVPKDVRMRQHGDEGGTGLIAGHDGYSAAFGLTHVRSIDLSVDGRSIAGDDTLATITPEDNKRFDKALDEAKLQGIPFQIHFHLHPDVDPNLDLGGAAISLVQKSGEIWVFRHDGASTLSLEPSVYLEKGRLKPRATKQIVLTAKALEYATRIRWTLAKAQDTPAHVRDLERDDSAYVI</sequence>
<comment type="subcellular location">
    <subcellularLocation>
        <location evidence="1">Cell envelope</location>
    </subcellularLocation>
</comment>
<evidence type="ECO:0000313" key="3">
    <source>
        <dbReference type="EMBL" id="KMW60158.1"/>
    </source>
</evidence>
<protein>
    <submittedName>
        <fullName evidence="3">Heparinase II/III-like protein</fullName>
    </submittedName>
</protein>
<gene>
    <name evidence="3" type="ORF">AIOL_000311</name>
</gene>
<reference evidence="3 4" key="1">
    <citation type="submission" date="2015-06" db="EMBL/GenBank/DDBJ databases">
        <title>Draft genome sequence of an Alphaproteobacteria species associated to the Mediterranean sponge Oscarella lobularis.</title>
        <authorList>
            <person name="Jourda C."/>
            <person name="Santini S."/>
            <person name="Claverie J.-M."/>
        </authorList>
    </citation>
    <scope>NUCLEOTIDE SEQUENCE [LARGE SCALE GENOMIC DNA]</scope>
    <source>
        <strain evidence="3">IGS</strain>
    </source>
</reference>
<dbReference type="Pfam" id="PF07940">
    <property type="entry name" value="Hepar_II_III_C"/>
    <property type="match status" value="1"/>
</dbReference>
<dbReference type="EMBL" id="LFTY01000001">
    <property type="protein sequence ID" value="KMW60158.1"/>
    <property type="molecule type" value="Genomic_DNA"/>
</dbReference>
<dbReference type="STRING" id="1675527.AIOL_000311"/>
<feature type="domain" description="Heparinase II/III-like C-terminal" evidence="2">
    <location>
        <begin position="300"/>
        <end position="559"/>
    </location>
</feature>
<keyword evidence="4" id="KW-1185">Reference proteome</keyword>
<comment type="caution">
    <text evidence="3">The sequence shown here is derived from an EMBL/GenBank/DDBJ whole genome shotgun (WGS) entry which is preliminary data.</text>
</comment>
<dbReference type="InterPro" id="IPR012480">
    <property type="entry name" value="Hepar_II_III_C"/>
</dbReference>
<accession>A0A0J9H3E7</accession>
<evidence type="ECO:0000256" key="1">
    <source>
        <dbReference type="ARBA" id="ARBA00004196"/>
    </source>
</evidence>
<dbReference type="Gene3D" id="1.50.10.100">
    <property type="entry name" value="Chondroitin AC/alginate lyase"/>
    <property type="match status" value="1"/>
</dbReference>
<dbReference type="AlphaFoldDB" id="A0A0J9H3E7"/>